<keyword evidence="2" id="KW-1185">Reference proteome</keyword>
<dbReference type="EMBL" id="CP042906">
    <property type="protein sequence ID" value="QEX17255.1"/>
    <property type="molecule type" value="Genomic_DNA"/>
</dbReference>
<evidence type="ECO:0000313" key="2">
    <source>
        <dbReference type="Proteomes" id="UP000326202"/>
    </source>
</evidence>
<organism evidence="1 2">
    <name type="scientific">Hypericibacter terrae</name>
    <dbReference type="NCBI Taxonomy" id="2602015"/>
    <lineage>
        <taxon>Bacteria</taxon>
        <taxon>Pseudomonadati</taxon>
        <taxon>Pseudomonadota</taxon>
        <taxon>Alphaproteobacteria</taxon>
        <taxon>Rhodospirillales</taxon>
        <taxon>Dongiaceae</taxon>
        <taxon>Hypericibacter</taxon>
    </lineage>
</organism>
<protein>
    <submittedName>
        <fullName evidence="1">Uncharacterized protein</fullName>
    </submittedName>
</protein>
<dbReference type="Proteomes" id="UP000326202">
    <property type="component" value="Chromosome"/>
</dbReference>
<dbReference type="AlphaFoldDB" id="A0A5J6ML42"/>
<name>A0A5J6ML42_9PROT</name>
<sequence length="105" mass="11201">MLLAAGLAGCAAQPQQAAGLSRDTRSENYCVQFAGTGTGQYDQALLLDCRREEYTAAARVRGMQLPKDVDAGCAATASMGDPVRFFSWSRFALCAERLAPPPDEP</sequence>
<gene>
    <name evidence="1" type="ORF">FRZ44_25510</name>
</gene>
<evidence type="ECO:0000313" key="1">
    <source>
        <dbReference type="EMBL" id="QEX17255.1"/>
    </source>
</evidence>
<dbReference type="KEGG" id="htq:FRZ44_25510"/>
<accession>A0A5J6ML42</accession>
<proteinExistence type="predicted"/>
<reference evidence="1 2" key="1">
    <citation type="submission" date="2019-08" db="EMBL/GenBank/DDBJ databases">
        <title>Hyperibacter terrae gen. nov., sp. nov. and Hyperibacter viscosus sp. nov., two new members in the family Rhodospirillaceae isolated from the rhizosphere of Hypericum perforatum.</title>
        <authorList>
            <person name="Noviana Z."/>
        </authorList>
    </citation>
    <scope>NUCLEOTIDE SEQUENCE [LARGE SCALE GENOMIC DNA]</scope>
    <source>
        <strain evidence="1 2">R5913</strain>
    </source>
</reference>